<dbReference type="RefSeq" id="WP_249280496.1">
    <property type="nucleotide sequence ID" value="NZ_JACRSS010000003.1"/>
</dbReference>
<reference evidence="1" key="1">
    <citation type="submission" date="2020-08" db="EMBL/GenBank/DDBJ databases">
        <title>Genome public.</title>
        <authorList>
            <person name="Liu C."/>
            <person name="Sun Q."/>
        </authorList>
    </citation>
    <scope>NUCLEOTIDE SEQUENCE</scope>
    <source>
        <strain evidence="1">NSJ-63</strain>
    </source>
</reference>
<comment type="caution">
    <text evidence="1">The sequence shown here is derived from an EMBL/GenBank/DDBJ whole genome shotgun (WGS) entry which is preliminary data.</text>
</comment>
<sequence length="74" mass="8434">MKRQRLVPLHGKREALAEADFSLDTDFGERLLSKIQKEKLQALDEEELTFVNAAGAPRKEDFFRGKNAKEKGES</sequence>
<keyword evidence="2" id="KW-1185">Reference proteome</keyword>
<organism evidence="1 2">
    <name type="scientific">Guopingia tenuis</name>
    <dbReference type="NCBI Taxonomy" id="2763656"/>
    <lineage>
        <taxon>Bacteria</taxon>
        <taxon>Bacillati</taxon>
        <taxon>Bacillota</taxon>
        <taxon>Clostridia</taxon>
        <taxon>Christensenellales</taxon>
        <taxon>Christensenellaceae</taxon>
        <taxon>Guopingia</taxon>
    </lineage>
</organism>
<evidence type="ECO:0000313" key="2">
    <source>
        <dbReference type="Proteomes" id="UP000617951"/>
    </source>
</evidence>
<accession>A0A926HXJ3</accession>
<evidence type="ECO:0000313" key="1">
    <source>
        <dbReference type="EMBL" id="MBC8538821.1"/>
    </source>
</evidence>
<name>A0A926HXJ3_9FIRM</name>
<dbReference type="Proteomes" id="UP000617951">
    <property type="component" value="Unassembled WGS sequence"/>
</dbReference>
<gene>
    <name evidence="1" type="ORF">H8693_07715</name>
</gene>
<protein>
    <submittedName>
        <fullName evidence="1">Uncharacterized protein</fullName>
    </submittedName>
</protein>
<proteinExistence type="predicted"/>
<dbReference type="AlphaFoldDB" id="A0A926HXJ3"/>
<dbReference type="EMBL" id="JACRSS010000003">
    <property type="protein sequence ID" value="MBC8538821.1"/>
    <property type="molecule type" value="Genomic_DNA"/>
</dbReference>